<keyword evidence="1" id="KW-0732">Signal</keyword>
<dbReference type="EMBL" id="NIRR01000038">
    <property type="protein sequence ID" value="OWP61922.1"/>
    <property type="molecule type" value="Genomic_DNA"/>
</dbReference>
<evidence type="ECO:0000313" key="2">
    <source>
        <dbReference type="EMBL" id="OWP61922.1"/>
    </source>
</evidence>
<accession>A0A246FHB5</accession>
<dbReference type="Proteomes" id="UP000197277">
    <property type="component" value="Unassembled WGS sequence"/>
</dbReference>
<evidence type="ECO:0000256" key="1">
    <source>
        <dbReference type="SAM" id="SignalP"/>
    </source>
</evidence>
<sequence>MKILLLLVLSALFSFPARSQGAAEYAKRMEETGAAMQAQKFCDATALFERAFAPDSAQASPFELFAAALSAAQCPAQQPLAWRWLGQLSRRRPLPMQAGDLDNIAADPGLASLRANEPAWARWLAAMRGAIAEQAVAEKTRRARWLSETQARALVLPSSATAGGAAWPRRRLASRSISVTCPATRCGCPTWCGCPPATTPPARRRWWYFCTAG</sequence>
<organism evidence="2 3">
    <name type="scientific">Hymenobacter amundsenii</name>
    <dbReference type="NCBI Taxonomy" id="2006685"/>
    <lineage>
        <taxon>Bacteria</taxon>
        <taxon>Pseudomonadati</taxon>
        <taxon>Bacteroidota</taxon>
        <taxon>Cytophagia</taxon>
        <taxon>Cytophagales</taxon>
        <taxon>Hymenobacteraceae</taxon>
        <taxon>Hymenobacter</taxon>
    </lineage>
</organism>
<reference evidence="2 3" key="1">
    <citation type="submission" date="2017-06" db="EMBL/GenBank/DDBJ databases">
        <title>Hymenobacter amundsenii sp. nov. isolated from regoliths in Antarctica.</title>
        <authorList>
            <person name="Sedlacek I."/>
            <person name="Kralova S."/>
            <person name="Pantucek R."/>
            <person name="Svec P."/>
            <person name="Holochova P."/>
            <person name="Stankova E."/>
            <person name="Vrbovska V."/>
            <person name="Busse H.-J."/>
        </authorList>
    </citation>
    <scope>NUCLEOTIDE SEQUENCE [LARGE SCALE GENOMIC DNA]</scope>
    <source>
        <strain evidence="2 3">CCM 8682</strain>
    </source>
</reference>
<comment type="caution">
    <text evidence="2">The sequence shown here is derived from an EMBL/GenBank/DDBJ whole genome shotgun (WGS) entry which is preliminary data.</text>
</comment>
<protein>
    <submittedName>
        <fullName evidence="2">Uncharacterized protein</fullName>
    </submittedName>
</protein>
<dbReference type="AlphaFoldDB" id="A0A246FHB5"/>
<evidence type="ECO:0000313" key="3">
    <source>
        <dbReference type="Proteomes" id="UP000197277"/>
    </source>
</evidence>
<feature type="signal peptide" evidence="1">
    <location>
        <begin position="1"/>
        <end position="19"/>
    </location>
</feature>
<keyword evidence="3" id="KW-1185">Reference proteome</keyword>
<gene>
    <name evidence="2" type="ORF">CDA63_16895</name>
</gene>
<proteinExistence type="predicted"/>
<dbReference type="RefSeq" id="WP_088465641.1">
    <property type="nucleotide sequence ID" value="NZ_NIRR01000038.1"/>
</dbReference>
<feature type="chain" id="PRO_5012715604" evidence="1">
    <location>
        <begin position="20"/>
        <end position="213"/>
    </location>
</feature>
<name>A0A246FHB5_9BACT</name>